<proteinExistence type="predicted"/>
<dbReference type="PANTHER" id="PTHR21621:SF0">
    <property type="entry name" value="BETA-CITRYLGLUTAMATE SYNTHASE B-RELATED"/>
    <property type="match status" value="1"/>
</dbReference>
<evidence type="ECO:0000313" key="7">
    <source>
        <dbReference type="Proteomes" id="UP000198929"/>
    </source>
</evidence>
<dbReference type="Pfam" id="PF08443">
    <property type="entry name" value="RimK"/>
    <property type="match status" value="1"/>
</dbReference>
<dbReference type="GO" id="GO:0005737">
    <property type="term" value="C:cytoplasm"/>
    <property type="evidence" value="ECO:0007669"/>
    <property type="project" value="TreeGrafter"/>
</dbReference>
<dbReference type="PROSITE" id="PS50975">
    <property type="entry name" value="ATP_GRASP"/>
    <property type="match status" value="1"/>
</dbReference>
<keyword evidence="6" id="KW-0687">Ribonucleoprotein</keyword>
<evidence type="ECO:0000256" key="1">
    <source>
        <dbReference type="ARBA" id="ARBA00022723"/>
    </source>
</evidence>
<protein>
    <submittedName>
        <fullName evidence="6">Ribosomal protein S6--L-glutamate ligase</fullName>
    </submittedName>
</protein>
<gene>
    <name evidence="6" type="ORF">SAMN05661109_01238</name>
</gene>
<evidence type="ECO:0000259" key="5">
    <source>
        <dbReference type="PROSITE" id="PS50975"/>
    </source>
</evidence>
<dbReference type="EMBL" id="FOGQ01000004">
    <property type="protein sequence ID" value="SER87585.1"/>
    <property type="molecule type" value="Genomic_DNA"/>
</dbReference>
<reference evidence="7" key="1">
    <citation type="submission" date="2016-10" db="EMBL/GenBank/DDBJ databases">
        <authorList>
            <person name="Varghese N."/>
            <person name="Submissions S."/>
        </authorList>
    </citation>
    <scope>NUCLEOTIDE SEQUENCE [LARGE SCALE GENOMIC DNA]</scope>
    <source>
        <strain evidence="7">DSM 20524</strain>
    </source>
</reference>
<dbReference type="GO" id="GO:0018169">
    <property type="term" value="F:ribosomal S6-glutamic acid ligase activity"/>
    <property type="evidence" value="ECO:0007669"/>
    <property type="project" value="TreeGrafter"/>
</dbReference>
<keyword evidence="1" id="KW-0479">Metal-binding</keyword>
<dbReference type="Proteomes" id="UP000198929">
    <property type="component" value="Unassembled WGS sequence"/>
</dbReference>
<keyword evidence="3 4" id="KW-0067">ATP-binding</keyword>
<dbReference type="GO" id="GO:0005524">
    <property type="term" value="F:ATP binding"/>
    <property type="evidence" value="ECO:0007669"/>
    <property type="project" value="UniProtKB-UniRule"/>
</dbReference>
<dbReference type="SUPFAM" id="SSF56059">
    <property type="entry name" value="Glutathione synthetase ATP-binding domain-like"/>
    <property type="match status" value="1"/>
</dbReference>
<sequence length="283" mass="31400">MTQGWIVVNHFYHSAKFNELHDWLLRCADEVGVAAKLVTNAEVHVQFERLRPEWVLLWDKDVSVGRWLEAQGVRCFNPAAAIEACDDKFRTYTVLLRAGIEQPHTMVVPLRFQPVEWDDQPFVDAAIQHFGLPMVVKESFGSFGAHVHLARTRDELVEWLNNLGTRAGIVQEFIAGSAGRDYRLQVIGNQVVAAIERTAQPGEFRANLTHGGHARSVIPTPQQKELAIAATCAVGADFAGVDLLDGPNGPIVCEVNSNAHFVNMSRTTGIDIGHAIMRYVRDA</sequence>
<keyword evidence="7" id="KW-1185">Reference proteome</keyword>
<dbReference type="Gene3D" id="3.40.50.20">
    <property type="match status" value="1"/>
</dbReference>
<dbReference type="InterPro" id="IPR011761">
    <property type="entry name" value="ATP-grasp"/>
</dbReference>
<dbReference type="InterPro" id="IPR004666">
    <property type="entry name" value="Rp_bS6_RimK/Lys_biosynth_LsyX"/>
</dbReference>
<dbReference type="NCBIfam" id="TIGR00768">
    <property type="entry name" value="rimK_fam"/>
    <property type="match status" value="1"/>
</dbReference>
<dbReference type="AlphaFoldDB" id="A0A1H9SRY7"/>
<dbReference type="GO" id="GO:0046872">
    <property type="term" value="F:metal ion binding"/>
    <property type="evidence" value="ECO:0007669"/>
    <property type="project" value="UniProtKB-KW"/>
</dbReference>
<evidence type="ECO:0000256" key="3">
    <source>
        <dbReference type="ARBA" id="ARBA00022840"/>
    </source>
</evidence>
<dbReference type="InterPro" id="IPR013651">
    <property type="entry name" value="ATP-grasp_RimK-type"/>
</dbReference>
<keyword evidence="6" id="KW-0689">Ribosomal protein</keyword>
<dbReference type="PANTHER" id="PTHR21621">
    <property type="entry name" value="RIBOSOMAL PROTEIN S6 MODIFICATION PROTEIN"/>
    <property type="match status" value="1"/>
</dbReference>
<name>A0A1H9SRY7_9CORY</name>
<keyword evidence="2 4" id="KW-0547">Nucleotide-binding</keyword>
<dbReference type="GO" id="GO:0009432">
    <property type="term" value="P:SOS response"/>
    <property type="evidence" value="ECO:0007669"/>
    <property type="project" value="TreeGrafter"/>
</dbReference>
<accession>A0A1H9SRY7</accession>
<dbReference type="Gene3D" id="3.30.470.20">
    <property type="entry name" value="ATP-grasp fold, B domain"/>
    <property type="match status" value="1"/>
</dbReference>
<evidence type="ECO:0000256" key="4">
    <source>
        <dbReference type="PROSITE-ProRule" id="PRU00409"/>
    </source>
</evidence>
<dbReference type="GO" id="GO:0005840">
    <property type="term" value="C:ribosome"/>
    <property type="evidence" value="ECO:0007669"/>
    <property type="project" value="UniProtKB-KW"/>
</dbReference>
<evidence type="ECO:0000313" key="6">
    <source>
        <dbReference type="EMBL" id="SER87585.1"/>
    </source>
</evidence>
<evidence type="ECO:0000256" key="2">
    <source>
        <dbReference type="ARBA" id="ARBA00022741"/>
    </source>
</evidence>
<organism evidence="6 7">
    <name type="scientific">Corynebacterium cystitidis DSM 20524</name>
    <dbReference type="NCBI Taxonomy" id="1121357"/>
    <lineage>
        <taxon>Bacteria</taxon>
        <taxon>Bacillati</taxon>
        <taxon>Actinomycetota</taxon>
        <taxon>Actinomycetes</taxon>
        <taxon>Mycobacteriales</taxon>
        <taxon>Corynebacteriaceae</taxon>
        <taxon>Corynebacterium</taxon>
    </lineage>
</organism>
<dbReference type="STRING" id="1121357.SAMN05661109_01238"/>
<feature type="domain" description="ATP-grasp" evidence="5">
    <location>
        <begin position="92"/>
        <end position="281"/>
    </location>
</feature>
<keyword evidence="6" id="KW-0436">Ligase</keyword>